<keyword evidence="7 13" id="KW-0378">Hydrolase</keyword>
<gene>
    <name evidence="13" type="primary">ruvC</name>
    <name evidence="15" type="ORF">A2669_01630</name>
</gene>
<comment type="cofactor">
    <cofactor evidence="13">
        <name>Mg(2+)</name>
        <dbReference type="ChEBI" id="CHEBI:18420"/>
    </cofactor>
    <text evidence="13">Binds 2 Mg(2+) ion per subunit.</text>
</comment>
<comment type="similarity">
    <text evidence="1 13">Belongs to the RuvC family.</text>
</comment>
<keyword evidence="3 13" id="KW-0540">Nuclease</keyword>
<comment type="function">
    <text evidence="13">The RuvA-RuvB-RuvC complex processes Holliday junction (HJ) DNA during genetic recombination and DNA repair. Endonuclease that resolves HJ intermediates. Cleaves cruciform DNA by making single-stranded nicks across the HJ at symmetrical positions within the homologous arms, yielding a 5'-phosphate and a 3'-hydroxyl group; requires a central core of homology in the junction. The consensus cleavage sequence is 5'-(A/T)TT(C/G)-3'. Cleavage occurs on the 3'-side of the TT dinucleotide at the point of strand exchange. HJ branch migration catalyzed by RuvA-RuvB allows RuvC to scan DNA until it finds its consensus sequence, where it cleaves and resolves the cruciform DNA.</text>
</comment>
<evidence type="ECO:0000256" key="5">
    <source>
        <dbReference type="ARBA" id="ARBA00022759"/>
    </source>
</evidence>
<dbReference type="GO" id="GO:0006281">
    <property type="term" value="P:DNA repair"/>
    <property type="evidence" value="ECO:0007669"/>
    <property type="project" value="UniProtKB-UniRule"/>
</dbReference>
<evidence type="ECO:0000313" key="15">
    <source>
        <dbReference type="EMBL" id="OGN06447.1"/>
    </source>
</evidence>
<feature type="active site" evidence="13">
    <location>
        <position position="139"/>
    </location>
</feature>
<proteinExistence type="inferred from homology"/>
<reference evidence="15 16" key="1">
    <citation type="journal article" date="2016" name="Nat. Commun.">
        <title>Thousands of microbial genomes shed light on interconnected biogeochemical processes in an aquifer system.</title>
        <authorList>
            <person name="Anantharaman K."/>
            <person name="Brown C.T."/>
            <person name="Hug L.A."/>
            <person name="Sharon I."/>
            <person name="Castelle C.J."/>
            <person name="Probst A.J."/>
            <person name="Thomas B.C."/>
            <person name="Singh A."/>
            <person name="Wilkins M.J."/>
            <person name="Karaoz U."/>
            <person name="Brodie E.L."/>
            <person name="Williams K.H."/>
            <person name="Hubbard S.S."/>
            <person name="Banfield J.F."/>
        </authorList>
    </citation>
    <scope>NUCLEOTIDE SEQUENCE [LARGE SCALE GENOMIC DNA]</scope>
</reference>
<accession>A0A1F8EZY7</accession>
<comment type="subunit">
    <text evidence="13">Homodimer which binds Holliday junction (HJ) DNA. The HJ becomes 2-fold symmetrical on binding to RuvC with unstacked arms; it has a different conformation from HJ DNA in complex with RuvA. In the full resolvosome a probable DNA-RuvA(4)-RuvB(12)-RuvC(2) complex forms which resolves the HJ.</text>
</comment>
<keyword evidence="10 13" id="KW-0233">DNA recombination</keyword>
<dbReference type="GO" id="GO:0048476">
    <property type="term" value="C:Holliday junction resolvase complex"/>
    <property type="evidence" value="ECO:0007669"/>
    <property type="project" value="UniProtKB-UniRule"/>
</dbReference>
<evidence type="ECO:0000256" key="2">
    <source>
        <dbReference type="ARBA" id="ARBA00022490"/>
    </source>
</evidence>
<dbReference type="AlphaFoldDB" id="A0A1F8EZY7"/>
<dbReference type="NCBIfam" id="NF000711">
    <property type="entry name" value="PRK00039.2-1"/>
    <property type="match status" value="1"/>
</dbReference>
<dbReference type="CDD" id="cd16962">
    <property type="entry name" value="RuvC"/>
    <property type="match status" value="1"/>
</dbReference>
<evidence type="ECO:0000256" key="1">
    <source>
        <dbReference type="ARBA" id="ARBA00009518"/>
    </source>
</evidence>
<evidence type="ECO:0000256" key="7">
    <source>
        <dbReference type="ARBA" id="ARBA00022801"/>
    </source>
</evidence>
<feature type="active site" evidence="13">
    <location>
        <position position="66"/>
    </location>
</feature>
<feature type="binding site" evidence="13">
    <location>
        <position position="66"/>
    </location>
    <ligand>
        <name>Mg(2+)</name>
        <dbReference type="ChEBI" id="CHEBI:18420"/>
        <label>2</label>
    </ligand>
</feature>
<dbReference type="GO" id="GO:0000287">
    <property type="term" value="F:magnesium ion binding"/>
    <property type="evidence" value="ECO:0007669"/>
    <property type="project" value="UniProtKB-UniRule"/>
</dbReference>
<dbReference type="InterPro" id="IPR036397">
    <property type="entry name" value="RNaseH_sf"/>
</dbReference>
<keyword evidence="9 13" id="KW-0238">DNA-binding</keyword>
<dbReference type="HAMAP" id="MF_00034">
    <property type="entry name" value="RuvC"/>
    <property type="match status" value="1"/>
</dbReference>
<evidence type="ECO:0000313" key="16">
    <source>
        <dbReference type="Proteomes" id="UP000177605"/>
    </source>
</evidence>
<dbReference type="Pfam" id="PF02075">
    <property type="entry name" value="RuvC"/>
    <property type="match status" value="1"/>
</dbReference>
<protein>
    <recommendedName>
        <fullName evidence="13 14">Crossover junction endodeoxyribonuclease RuvC</fullName>
        <ecNumber evidence="13 14">3.1.21.10</ecNumber>
    </recommendedName>
    <alternativeName>
        <fullName evidence="13">Holliday junction nuclease RuvC</fullName>
    </alternativeName>
    <alternativeName>
        <fullName evidence="13">Holliday junction resolvase RuvC</fullName>
    </alternativeName>
</protein>
<dbReference type="EMBL" id="MGJM01000014">
    <property type="protein sequence ID" value="OGN06447.1"/>
    <property type="molecule type" value="Genomic_DNA"/>
</dbReference>
<dbReference type="GO" id="GO:0005737">
    <property type="term" value="C:cytoplasm"/>
    <property type="evidence" value="ECO:0007669"/>
    <property type="project" value="UniProtKB-SubCell"/>
</dbReference>
<dbReference type="GO" id="GO:0006310">
    <property type="term" value="P:DNA recombination"/>
    <property type="evidence" value="ECO:0007669"/>
    <property type="project" value="UniProtKB-UniRule"/>
</dbReference>
<dbReference type="InterPro" id="IPR002176">
    <property type="entry name" value="X-over_junc_endoDNase_RuvC"/>
</dbReference>
<dbReference type="GO" id="GO:0008821">
    <property type="term" value="F:crossover junction DNA endonuclease activity"/>
    <property type="evidence" value="ECO:0007669"/>
    <property type="project" value="UniProtKB-UniRule"/>
</dbReference>
<feature type="binding site" evidence="13">
    <location>
        <position position="7"/>
    </location>
    <ligand>
        <name>Mg(2+)</name>
        <dbReference type="ChEBI" id="CHEBI:18420"/>
        <label>1</label>
    </ligand>
</feature>
<evidence type="ECO:0000256" key="12">
    <source>
        <dbReference type="ARBA" id="ARBA00029354"/>
    </source>
</evidence>
<comment type="caution">
    <text evidence="15">The sequence shown here is derived from an EMBL/GenBank/DDBJ whole genome shotgun (WGS) entry which is preliminary data.</text>
</comment>
<sequence>MIVIGIDPGTTRIGYGIIRNESSRLSYIAHGIITNGGKDKMLDFQATEKNLAALIKKHKPSMAGIEKLFFFKNQKTVMSVSEMRGVILLTLARHGLPVQEFTPLEVKRNVSAYGRAEKDQVERMVKALLKIRNLPGPDDAVDALAIAICCSNNIIS</sequence>
<evidence type="ECO:0000256" key="13">
    <source>
        <dbReference type="HAMAP-Rule" id="MF_00034"/>
    </source>
</evidence>
<evidence type="ECO:0000256" key="6">
    <source>
        <dbReference type="ARBA" id="ARBA00022763"/>
    </source>
</evidence>
<keyword evidence="5 13" id="KW-0255">Endonuclease</keyword>
<keyword evidence="2 13" id="KW-0963">Cytoplasm</keyword>
<dbReference type="Gene3D" id="3.30.420.10">
    <property type="entry name" value="Ribonuclease H-like superfamily/Ribonuclease H"/>
    <property type="match status" value="1"/>
</dbReference>
<feature type="binding site" evidence="13">
    <location>
        <position position="139"/>
    </location>
    <ligand>
        <name>Mg(2+)</name>
        <dbReference type="ChEBI" id="CHEBI:18420"/>
        <label>1</label>
    </ligand>
</feature>
<name>A0A1F8EZY7_9BACT</name>
<organism evidence="15 16">
    <name type="scientific">Candidatus Yanofskybacteria bacterium RIFCSPHIGHO2_01_FULL_48_25b</name>
    <dbReference type="NCBI Taxonomy" id="1802672"/>
    <lineage>
        <taxon>Bacteria</taxon>
        <taxon>Candidatus Yanofskyibacteriota</taxon>
    </lineage>
</organism>
<dbReference type="Proteomes" id="UP000177605">
    <property type="component" value="Unassembled WGS sequence"/>
</dbReference>
<feature type="active site" evidence="13">
    <location>
        <position position="7"/>
    </location>
</feature>
<keyword evidence="8 13" id="KW-0460">Magnesium</keyword>
<dbReference type="PRINTS" id="PR00696">
    <property type="entry name" value="RSOLVASERUVC"/>
</dbReference>
<dbReference type="InterPro" id="IPR012337">
    <property type="entry name" value="RNaseH-like_sf"/>
</dbReference>
<evidence type="ECO:0000256" key="11">
    <source>
        <dbReference type="ARBA" id="ARBA00023204"/>
    </source>
</evidence>
<evidence type="ECO:0000256" key="10">
    <source>
        <dbReference type="ARBA" id="ARBA00023172"/>
    </source>
</evidence>
<comment type="catalytic activity">
    <reaction evidence="12 13">
        <text>Endonucleolytic cleavage at a junction such as a reciprocal single-stranded crossover between two homologous DNA duplexes (Holliday junction).</text>
        <dbReference type="EC" id="3.1.21.10"/>
    </reaction>
</comment>
<dbReference type="GO" id="GO:0003677">
    <property type="term" value="F:DNA binding"/>
    <property type="evidence" value="ECO:0007669"/>
    <property type="project" value="UniProtKB-KW"/>
</dbReference>
<keyword evidence="4 13" id="KW-0479">Metal-binding</keyword>
<dbReference type="FunFam" id="3.30.420.10:FF:000002">
    <property type="entry name" value="Crossover junction endodeoxyribonuclease RuvC"/>
    <property type="match status" value="1"/>
</dbReference>
<evidence type="ECO:0000256" key="9">
    <source>
        <dbReference type="ARBA" id="ARBA00023125"/>
    </source>
</evidence>
<evidence type="ECO:0000256" key="3">
    <source>
        <dbReference type="ARBA" id="ARBA00022722"/>
    </source>
</evidence>
<dbReference type="NCBIfam" id="TIGR00228">
    <property type="entry name" value="ruvC"/>
    <property type="match status" value="1"/>
</dbReference>
<dbReference type="PANTHER" id="PTHR30194:SF3">
    <property type="entry name" value="CROSSOVER JUNCTION ENDODEOXYRIBONUCLEASE RUVC"/>
    <property type="match status" value="1"/>
</dbReference>
<keyword evidence="11 13" id="KW-0234">DNA repair</keyword>
<keyword evidence="6 13" id="KW-0227">DNA damage</keyword>
<dbReference type="PANTHER" id="PTHR30194">
    <property type="entry name" value="CROSSOVER JUNCTION ENDODEOXYRIBONUCLEASE RUVC"/>
    <property type="match status" value="1"/>
</dbReference>
<comment type="subcellular location">
    <subcellularLocation>
        <location evidence="13">Cytoplasm</location>
    </subcellularLocation>
</comment>
<evidence type="ECO:0000256" key="8">
    <source>
        <dbReference type="ARBA" id="ARBA00022842"/>
    </source>
</evidence>
<dbReference type="EC" id="3.1.21.10" evidence="13 14"/>
<evidence type="ECO:0000256" key="14">
    <source>
        <dbReference type="NCBIfam" id="TIGR00228"/>
    </source>
</evidence>
<evidence type="ECO:0000256" key="4">
    <source>
        <dbReference type="ARBA" id="ARBA00022723"/>
    </source>
</evidence>
<dbReference type="SUPFAM" id="SSF53098">
    <property type="entry name" value="Ribonuclease H-like"/>
    <property type="match status" value="1"/>
</dbReference>